<evidence type="ECO:0000313" key="2">
    <source>
        <dbReference type="Proteomes" id="UP001483337"/>
    </source>
</evidence>
<evidence type="ECO:0000313" key="1">
    <source>
        <dbReference type="EMBL" id="WZB87148.1"/>
    </source>
</evidence>
<proteinExistence type="predicted"/>
<dbReference type="RefSeq" id="WP_353930062.1">
    <property type="nucleotide sequence ID" value="NZ_CP150886.1"/>
</dbReference>
<accession>A0ABZ2UUP4</accession>
<reference evidence="1 2" key="1">
    <citation type="submission" date="2024-04" db="EMBL/GenBank/DDBJ databases">
        <title>Okeanomitos corallinicola gen. &amp; sp. nov. (Nostocales, Cyanobacteria), a new toxic marine heterocyst-forming cyanobacterium from a coral reef.</title>
        <authorList>
            <person name="Li H."/>
            <person name="Li R."/>
            <person name="Kang J."/>
            <person name="Hii K.S."/>
            <person name="Mohamed H.F."/>
            <person name="Xu X."/>
            <person name="Luo Z."/>
        </authorList>
    </citation>
    <scope>NUCLEOTIDE SEQUENCE [LARGE SCALE GENOMIC DNA]</scope>
    <source>
        <strain evidence="1 2">TIOX110</strain>
    </source>
</reference>
<gene>
    <name evidence="1" type="ORF">WJM97_17430</name>
</gene>
<protein>
    <submittedName>
        <fullName evidence="1">Uncharacterized protein</fullName>
    </submittedName>
</protein>
<dbReference type="Proteomes" id="UP001483337">
    <property type="component" value="Chromosome"/>
</dbReference>
<keyword evidence="2" id="KW-1185">Reference proteome</keyword>
<dbReference type="EMBL" id="CP150886">
    <property type="protein sequence ID" value="WZB87148.1"/>
    <property type="molecule type" value="Genomic_DNA"/>
</dbReference>
<organism evidence="1 2">
    <name type="scientific">Okeanomitos corallinicola TIOX110</name>
    <dbReference type="NCBI Taxonomy" id="3133117"/>
    <lineage>
        <taxon>Bacteria</taxon>
        <taxon>Bacillati</taxon>
        <taxon>Cyanobacteriota</taxon>
        <taxon>Cyanophyceae</taxon>
        <taxon>Nostocales</taxon>
        <taxon>Aphanizomenonaceae</taxon>
        <taxon>Okeanomitos</taxon>
    </lineage>
</organism>
<sequence>MKRYIPFIFIGTVLFVAGGDKIFPGAVGEASTQARTTVNNFFVGLFPTWEPKTKPYERTEKELENIEKSK</sequence>
<name>A0ABZ2UUP4_9CYAN</name>